<dbReference type="SMART" id="SM00304">
    <property type="entry name" value="HAMP"/>
    <property type="match status" value="2"/>
</dbReference>
<keyword evidence="4" id="KW-0807">Transducer</keyword>
<dbReference type="CDD" id="cd06225">
    <property type="entry name" value="HAMP"/>
    <property type="match status" value="1"/>
</dbReference>
<feature type="domain" description="HAMP" evidence="9">
    <location>
        <begin position="681"/>
        <end position="733"/>
    </location>
</feature>
<dbReference type="Gene3D" id="1.10.287.950">
    <property type="entry name" value="Methyl-accepting chemotaxis protein"/>
    <property type="match status" value="1"/>
</dbReference>
<dbReference type="GO" id="GO:0007165">
    <property type="term" value="P:signal transduction"/>
    <property type="evidence" value="ECO:0007669"/>
    <property type="project" value="UniProtKB-KW"/>
</dbReference>
<dbReference type="InterPro" id="IPR000700">
    <property type="entry name" value="PAS-assoc_C"/>
</dbReference>
<dbReference type="GO" id="GO:0004888">
    <property type="term" value="F:transmembrane signaling receptor activity"/>
    <property type="evidence" value="ECO:0007669"/>
    <property type="project" value="InterPro"/>
</dbReference>
<dbReference type="FunFam" id="1.10.287.950:FF:000001">
    <property type="entry name" value="Methyl-accepting chemotaxis sensory transducer"/>
    <property type="match status" value="1"/>
</dbReference>
<evidence type="ECO:0000313" key="11">
    <source>
        <dbReference type="Proteomes" id="UP000182284"/>
    </source>
</evidence>
<dbReference type="PROSITE" id="PS50885">
    <property type="entry name" value="HAMP"/>
    <property type="match status" value="2"/>
</dbReference>
<dbReference type="GO" id="GO:0016020">
    <property type="term" value="C:membrane"/>
    <property type="evidence" value="ECO:0007669"/>
    <property type="project" value="UniProtKB-SubCell"/>
</dbReference>
<dbReference type="Pfam" id="PF08448">
    <property type="entry name" value="PAS_4"/>
    <property type="match status" value="1"/>
</dbReference>
<evidence type="ECO:0000259" key="9">
    <source>
        <dbReference type="PROSITE" id="PS50885"/>
    </source>
</evidence>
<dbReference type="PANTHER" id="PTHR43531">
    <property type="entry name" value="PROTEIN ICFG"/>
    <property type="match status" value="1"/>
</dbReference>
<dbReference type="PROSITE" id="PS50111">
    <property type="entry name" value="CHEMOTAXIS_TRANSDUC_2"/>
    <property type="match status" value="1"/>
</dbReference>
<evidence type="ECO:0000256" key="2">
    <source>
        <dbReference type="ARBA" id="ARBA00022500"/>
    </source>
</evidence>
<dbReference type="CDD" id="cd11386">
    <property type="entry name" value="MCP_signal"/>
    <property type="match status" value="1"/>
</dbReference>
<keyword evidence="6" id="KW-0472">Membrane</keyword>
<dbReference type="InterPro" id="IPR051310">
    <property type="entry name" value="MCP_chemotaxis"/>
</dbReference>
<dbReference type="SUPFAM" id="SSF58104">
    <property type="entry name" value="Methyl-accepting chemotaxis protein (MCP) signaling domain"/>
    <property type="match status" value="1"/>
</dbReference>
<organism evidence="10 11">
    <name type="scientific">Celeribacter baekdonensis</name>
    <dbReference type="NCBI Taxonomy" id="875171"/>
    <lineage>
        <taxon>Bacteria</taxon>
        <taxon>Pseudomonadati</taxon>
        <taxon>Pseudomonadota</taxon>
        <taxon>Alphaproteobacteria</taxon>
        <taxon>Rhodobacterales</taxon>
        <taxon>Roseobacteraceae</taxon>
        <taxon>Celeribacter</taxon>
    </lineage>
</organism>
<dbReference type="InterPro" id="IPR035965">
    <property type="entry name" value="PAS-like_dom_sf"/>
</dbReference>
<dbReference type="Pfam" id="PF00672">
    <property type="entry name" value="HAMP"/>
    <property type="match status" value="1"/>
</dbReference>
<dbReference type="SUPFAM" id="SSF158472">
    <property type="entry name" value="HAMP domain-like"/>
    <property type="match status" value="1"/>
</dbReference>
<dbReference type="EMBL" id="FNBL01000001">
    <property type="protein sequence ID" value="SDE81339.1"/>
    <property type="molecule type" value="Genomic_DNA"/>
</dbReference>
<feature type="domain" description="Methyl-accepting transducer" evidence="7">
    <location>
        <begin position="738"/>
        <end position="967"/>
    </location>
</feature>
<evidence type="ECO:0000256" key="5">
    <source>
        <dbReference type="SAM" id="MobiDB-lite"/>
    </source>
</evidence>
<evidence type="ECO:0000256" key="1">
    <source>
        <dbReference type="ARBA" id="ARBA00004370"/>
    </source>
</evidence>
<dbReference type="Pfam" id="PF13188">
    <property type="entry name" value="PAS_8"/>
    <property type="match status" value="1"/>
</dbReference>
<dbReference type="CDD" id="cd00130">
    <property type="entry name" value="PAS"/>
    <property type="match status" value="1"/>
</dbReference>
<feature type="domain" description="HAMP" evidence="9">
    <location>
        <begin position="371"/>
        <end position="424"/>
    </location>
</feature>
<evidence type="ECO:0000313" key="10">
    <source>
        <dbReference type="EMBL" id="SDE81339.1"/>
    </source>
</evidence>
<evidence type="ECO:0000256" key="3">
    <source>
        <dbReference type="ARBA" id="ARBA00029447"/>
    </source>
</evidence>
<dbReference type="Proteomes" id="UP000182284">
    <property type="component" value="Unassembled WGS sequence"/>
</dbReference>
<protein>
    <submittedName>
        <fullName evidence="10">Methyl-accepting chemotaxis sensory transducer with Pas/Pac sensor</fullName>
    </submittedName>
</protein>
<feature type="region of interest" description="Disordered" evidence="5">
    <location>
        <begin position="995"/>
        <end position="1039"/>
    </location>
</feature>
<keyword evidence="6" id="KW-1133">Transmembrane helix</keyword>
<evidence type="ECO:0000256" key="4">
    <source>
        <dbReference type="PROSITE-ProRule" id="PRU00284"/>
    </source>
</evidence>
<dbReference type="RefSeq" id="WP_083351642.1">
    <property type="nucleotide sequence ID" value="NZ_FNBL01000001.1"/>
</dbReference>
<dbReference type="InterPro" id="IPR004090">
    <property type="entry name" value="Chemotax_Me-accpt_rcpt"/>
</dbReference>
<dbReference type="SUPFAM" id="SSF55785">
    <property type="entry name" value="PYP-like sensor domain (PAS domain)"/>
    <property type="match status" value="1"/>
</dbReference>
<dbReference type="Pfam" id="PF00015">
    <property type="entry name" value="MCPsignal"/>
    <property type="match status" value="1"/>
</dbReference>
<dbReference type="InterPro" id="IPR003660">
    <property type="entry name" value="HAMP_dom"/>
</dbReference>
<dbReference type="Gene3D" id="3.30.450.20">
    <property type="entry name" value="PAS domain"/>
    <property type="match status" value="2"/>
</dbReference>
<dbReference type="InterPro" id="IPR000014">
    <property type="entry name" value="PAS"/>
</dbReference>
<dbReference type="PRINTS" id="PR00260">
    <property type="entry name" value="CHEMTRNSDUCR"/>
</dbReference>
<name>A0A1G7FZS8_9RHOB</name>
<accession>A0A1G7FZS8</accession>
<dbReference type="PROSITE" id="PS50113">
    <property type="entry name" value="PAC"/>
    <property type="match status" value="1"/>
</dbReference>
<evidence type="ECO:0000259" key="7">
    <source>
        <dbReference type="PROSITE" id="PS50111"/>
    </source>
</evidence>
<dbReference type="SMART" id="SM00283">
    <property type="entry name" value="MA"/>
    <property type="match status" value="1"/>
</dbReference>
<dbReference type="GO" id="GO:0006935">
    <property type="term" value="P:chemotaxis"/>
    <property type="evidence" value="ECO:0007669"/>
    <property type="project" value="UniProtKB-KW"/>
</dbReference>
<evidence type="ECO:0000256" key="6">
    <source>
        <dbReference type="SAM" id="Phobius"/>
    </source>
</evidence>
<proteinExistence type="inferred from homology"/>
<evidence type="ECO:0000259" key="8">
    <source>
        <dbReference type="PROSITE" id="PS50113"/>
    </source>
</evidence>
<dbReference type="InterPro" id="IPR013656">
    <property type="entry name" value="PAS_4"/>
</dbReference>
<dbReference type="PANTHER" id="PTHR43531:SF11">
    <property type="entry name" value="METHYL-ACCEPTING CHEMOTAXIS PROTEIN 3"/>
    <property type="match status" value="1"/>
</dbReference>
<gene>
    <name evidence="10" type="ORF">SAMN04488117_101320</name>
</gene>
<dbReference type="InterPro" id="IPR004089">
    <property type="entry name" value="MCPsignal_dom"/>
</dbReference>
<keyword evidence="2" id="KW-0145">Chemotaxis</keyword>
<feature type="domain" description="PAC" evidence="8">
    <location>
        <begin position="622"/>
        <end position="674"/>
    </location>
</feature>
<sequence>MKYIMRIKLAKKLPAIMIGLTIVTIAIANMVAYRNASSSLLTEAEEALVTVAEARTLELEAWLNSVDIDLSSQTENPTVISALRGFGEAWETLDGDQTEHLKKWYIEGNPNEIGQKQALDYAEDGSAYSQVHKLYHSYFRKLVEDKGYTDVFVFSLTGDLIYSVLKEQDFATNFVDGEYADTGLGTAVKAALDATGPQVYFSDFSTYAPSHDAPAAFIAAPVLDRRGVKRGVIAFQMPAESIDKITTRLTGLGRTGDSYLVGSDYLLRTDTIHGSGDETLKVKVTSQSAKNALLGQHGYLREPDALTEYGTTHDQISAYFPVTYHGVKWGLIAEQTIEEILEPAAALAKTMAWQGAMMTAIVALIAYFIARTIARPLTRVETAMRTVSEGDYSVTVPGTERGDEIGMIATALDEFRHSLGRAEQATRDGLFKGAAFEGSSAALMMIDTDFNITYMNGAARTLMKENEDNFRVMFGEFDADTIVGSNIDIFHREPGRIRAVLSDTSKMPFSTDMRVGDIHFSLVVNSVVSLEGEQIGCVMEWQDATDIRTNQAVISALDSIQVKAEFSVDGQFTKANENFARMVGIEVDDLVGVGQDAIFNFDAALAEKNGAVWDRLIQGESVQGRFKLLDQEGHTSILDGTFSPVTDASGRPFRIILLGTDITESQATIIAAEAERERMQAEQDRVVEGLRVGLKKLASGDLTSRIDDKFAPEYETLRFDFNEAIENLLTAMRSVVENADMIRGEASEISNAADDLSRRTEKQAATLEETATALDQLTSSVRSAAEGANQASDMVETAKANAEASGVVVQEAVEAMSQIESSSNQISKITSVIDDIAFQTNLLALNAGVEAARAGEAGRGFAVVASEVRALAQRSSEAAREINDLISKSGTLVKRGVGLVGETGEALRGIVSSVSEISHNVSEIAVSSREQSSGLAEINVAVNQLDQVTQQNAAMFEQTTAASHSLTREAENLIVTTSRFSIGASQNAKTVRAQSVDQRKEVVPTPTAKPRPHDVPVKQVVNAAPRPSQPVAEDDWEDF</sequence>
<reference evidence="10 11" key="1">
    <citation type="submission" date="2016-10" db="EMBL/GenBank/DDBJ databases">
        <authorList>
            <person name="de Groot N.N."/>
        </authorList>
    </citation>
    <scope>NUCLEOTIDE SEQUENCE [LARGE SCALE GENOMIC DNA]</scope>
    <source>
        <strain evidence="10 11">DSM 27375</strain>
    </source>
</reference>
<dbReference type="OrthoDB" id="354287at2"/>
<comment type="similarity">
    <text evidence="3">Belongs to the methyl-accepting chemotaxis (MCP) protein family.</text>
</comment>
<dbReference type="AlphaFoldDB" id="A0A1G7FZS8"/>
<keyword evidence="6" id="KW-0812">Transmembrane</keyword>
<comment type="subcellular location">
    <subcellularLocation>
        <location evidence="1">Membrane</location>
    </subcellularLocation>
</comment>
<feature type="transmembrane region" description="Helical" evidence="6">
    <location>
        <begin position="12"/>
        <end position="33"/>
    </location>
</feature>
<dbReference type="Gene3D" id="6.10.340.10">
    <property type="match status" value="1"/>
</dbReference>